<dbReference type="GeneID" id="106172559"/>
<keyword evidence="6" id="KW-0009">Actin-binding</keyword>
<evidence type="ECO:0000313" key="13">
    <source>
        <dbReference type="Proteomes" id="UP000085678"/>
    </source>
</evidence>
<dbReference type="AlphaFoldDB" id="A0A1S3JEL7"/>
<comment type="function">
    <text evidence="9">Actin-binding protein involved in motile and morphological processes. Inhibits actin polymerization, likely by sequestering G-actin.</text>
</comment>
<evidence type="ECO:0000256" key="8">
    <source>
        <dbReference type="ARBA" id="ARBA00038532"/>
    </source>
</evidence>
<dbReference type="GO" id="GO:0010591">
    <property type="term" value="P:regulation of lamellipodium assembly"/>
    <property type="evidence" value="ECO:0007669"/>
    <property type="project" value="TreeGrafter"/>
</dbReference>
<dbReference type="InterPro" id="IPR029006">
    <property type="entry name" value="ADF-H/Gelsolin-like_dom_sf"/>
</dbReference>
<proteinExistence type="inferred from homology"/>
<comment type="subunit">
    <text evidence="8">Interacts with G-actin; ADP-actin form.</text>
</comment>
<dbReference type="FunFam" id="3.40.20.10:FF:000042">
    <property type="entry name" value="Actin depolymerizing protein"/>
    <property type="match status" value="1"/>
</dbReference>
<dbReference type="FunCoup" id="A0A1S3JEL7">
    <property type="interactions" value="1184"/>
</dbReference>
<protein>
    <recommendedName>
        <fullName evidence="10">Twinfilin</fullName>
    </recommendedName>
</protein>
<evidence type="ECO:0000256" key="2">
    <source>
        <dbReference type="ARBA" id="ARBA00004544"/>
    </source>
</evidence>
<name>A0A1S3JEL7_LINAN</name>
<dbReference type="InterPro" id="IPR002108">
    <property type="entry name" value="ADF-H"/>
</dbReference>
<comment type="subcellular location">
    <subcellularLocation>
        <location evidence="2">Cytoplasm</location>
        <location evidence="2">Cell cortex</location>
    </subcellularLocation>
    <subcellularLocation>
        <location evidence="1">Cytoplasm</location>
        <location evidence="1">Cytoskeleton</location>
    </subcellularLocation>
</comment>
<evidence type="ECO:0000313" key="14">
    <source>
        <dbReference type="RefSeq" id="XP_013408783.1"/>
    </source>
</evidence>
<evidence type="ECO:0000256" key="10">
    <source>
        <dbReference type="ARBA" id="ARBA00069496"/>
    </source>
</evidence>
<keyword evidence="13" id="KW-1185">Reference proteome</keyword>
<feature type="region of interest" description="Disordered" evidence="11">
    <location>
        <begin position="321"/>
        <end position="348"/>
    </location>
</feature>
<evidence type="ECO:0000256" key="7">
    <source>
        <dbReference type="ARBA" id="ARBA00023212"/>
    </source>
</evidence>
<dbReference type="OrthoDB" id="10006997at2759"/>
<dbReference type="GO" id="GO:0005884">
    <property type="term" value="C:actin filament"/>
    <property type="evidence" value="ECO:0007669"/>
    <property type="project" value="TreeGrafter"/>
</dbReference>
<dbReference type="STRING" id="7574.A0A1S3JEL7"/>
<dbReference type="InParanoid" id="A0A1S3JEL7"/>
<dbReference type="SUPFAM" id="SSF55753">
    <property type="entry name" value="Actin depolymerizing proteins"/>
    <property type="match status" value="2"/>
</dbReference>
<dbReference type="GO" id="GO:0010976">
    <property type="term" value="P:positive regulation of neuron projection development"/>
    <property type="evidence" value="ECO:0007669"/>
    <property type="project" value="TreeGrafter"/>
</dbReference>
<dbReference type="GO" id="GO:0051015">
    <property type="term" value="F:actin filament binding"/>
    <property type="evidence" value="ECO:0007669"/>
    <property type="project" value="TreeGrafter"/>
</dbReference>
<sequence>MSHQTGITASEDLRNFFATSKDGSIRLMKIGIDNEELVLLDKSEPRSSWEEDYDAQVLPHLDEKQPCYIFYRMDSTDNSDQYEWIYLSWSPDFASVKHKMLFAATRATLKREFGGGQVKWEIFGTVKEDLSLSGFRKHVEAHDAPAPLTFEEEELAMIKSTELSVKADIGVDTKHQTLSGVAFPIEDDALHKIMELGQGEITYVQLSVDLENEKICLEAAEDLAVSALPSRVPADHARYHLFKFKHTHEGDYLQSIIFIYSMPGYKCSVKERMLYSSCKSPVIEMVEQLGLQVDRKLEIDSGEELSEAYLYDELHPKKNIAKQAFAKPKGPAGRGPKRMTKPRAENGE</sequence>
<gene>
    <name evidence="14" type="primary">LOC106172559</name>
</gene>
<dbReference type="GO" id="GO:0003785">
    <property type="term" value="F:actin monomer binding"/>
    <property type="evidence" value="ECO:0007669"/>
    <property type="project" value="TreeGrafter"/>
</dbReference>
<dbReference type="GO" id="GO:0030016">
    <property type="term" value="C:myofibril"/>
    <property type="evidence" value="ECO:0007669"/>
    <property type="project" value="TreeGrafter"/>
</dbReference>
<evidence type="ECO:0000259" key="12">
    <source>
        <dbReference type="PROSITE" id="PS51263"/>
    </source>
</evidence>
<feature type="domain" description="ADF-H" evidence="12">
    <location>
        <begin position="180"/>
        <end position="315"/>
    </location>
</feature>
<accession>A0A1S3JEL7</accession>
<evidence type="ECO:0000256" key="3">
    <source>
        <dbReference type="ARBA" id="ARBA00009557"/>
    </source>
</evidence>
<evidence type="ECO:0000256" key="9">
    <source>
        <dbReference type="ARBA" id="ARBA00056419"/>
    </source>
</evidence>
<dbReference type="GO" id="GO:0030042">
    <property type="term" value="P:actin filament depolymerization"/>
    <property type="evidence" value="ECO:0007669"/>
    <property type="project" value="TreeGrafter"/>
</dbReference>
<dbReference type="PANTHER" id="PTHR13759:SF1">
    <property type="entry name" value="TWINFILIN"/>
    <property type="match status" value="1"/>
</dbReference>
<comment type="similarity">
    <text evidence="3">Belongs to the actin-binding proteins ADF family. Twinfilin subfamily.</text>
</comment>
<keyword evidence="5" id="KW-0677">Repeat</keyword>
<reference evidence="14" key="1">
    <citation type="submission" date="2025-08" db="UniProtKB">
        <authorList>
            <consortium name="RefSeq"/>
        </authorList>
    </citation>
    <scope>IDENTIFICATION</scope>
    <source>
        <tissue evidence="14">Gonads</tissue>
    </source>
</reference>
<dbReference type="Pfam" id="PF00241">
    <property type="entry name" value="Cofilin_ADF"/>
    <property type="match status" value="2"/>
</dbReference>
<dbReference type="Proteomes" id="UP000085678">
    <property type="component" value="Unplaced"/>
</dbReference>
<keyword evidence="7" id="KW-0206">Cytoskeleton</keyword>
<dbReference type="CDD" id="cd11285">
    <property type="entry name" value="ADF_Twf-N_like"/>
    <property type="match status" value="1"/>
</dbReference>
<dbReference type="Gene3D" id="3.40.20.10">
    <property type="entry name" value="Severin"/>
    <property type="match status" value="2"/>
</dbReference>
<evidence type="ECO:0000256" key="5">
    <source>
        <dbReference type="ARBA" id="ARBA00022737"/>
    </source>
</evidence>
<evidence type="ECO:0000256" key="11">
    <source>
        <dbReference type="SAM" id="MobiDB-lite"/>
    </source>
</evidence>
<dbReference type="InterPro" id="IPR028458">
    <property type="entry name" value="Twinfilin"/>
</dbReference>
<keyword evidence="4" id="KW-0963">Cytoplasm</keyword>
<dbReference type="RefSeq" id="XP_013408783.1">
    <property type="nucleotide sequence ID" value="XM_013553329.1"/>
</dbReference>
<dbReference type="PROSITE" id="PS51263">
    <property type="entry name" value="ADF_H"/>
    <property type="match status" value="2"/>
</dbReference>
<dbReference type="SMART" id="SM00102">
    <property type="entry name" value="ADF"/>
    <property type="match status" value="2"/>
</dbReference>
<dbReference type="PANTHER" id="PTHR13759">
    <property type="entry name" value="TWINFILIN"/>
    <property type="match status" value="1"/>
</dbReference>
<dbReference type="CDD" id="cd11284">
    <property type="entry name" value="ADF_Twf-C_like"/>
    <property type="match status" value="1"/>
</dbReference>
<evidence type="ECO:0000256" key="6">
    <source>
        <dbReference type="ARBA" id="ARBA00023203"/>
    </source>
</evidence>
<dbReference type="FunFam" id="3.40.20.10:FF:000007">
    <property type="entry name" value="Twinfilin-1 isoform 1"/>
    <property type="match status" value="1"/>
</dbReference>
<organism evidence="13 14">
    <name type="scientific">Lingula anatina</name>
    <name type="common">Brachiopod</name>
    <name type="synonym">Lingula unguis</name>
    <dbReference type="NCBI Taxonomy" id="7574"/>
    <lineage>
        <taxon>Eukaryota</taxon>
        <taxon>Metazoa</taxon>
        <taxon>Spiralia</taxon>
        <taxon>Lophotrochozoa</taxon>
        <taxon>Brachiopoda</taxon>
        <taxon>Linguliformea</taxon>
        <taxon>Lingulata</taxon>
        <taxon>Lingulida</taxon>
        <taxon>Linguloidea</taxon>
        <taxon>Lingulidae</taxon>
        <taxon>Lingula</taxon>
    </lineage>
</organism>
<dbReference type="GO" id="GO:0051016">
    <property type="term" value="P:barbed-end actin filament capping"/>
    <property type="evidence" value="ECO:0007669"/>
    <property type="project" value="TreeGrafter"/>
</dbReference>
<evidence type="ECO:0000256" key="1">
    <source>
        <dbReference type="ARBA" id="ARBA00004245"/>
    </source>
</evidence>
<dbReference type="GO" id="GO:0005938">
    <property type="term" value="C:cell cortex"/>
    <property type="evidence" value="ECO:0007669"/>
    <property type="project" value="UniProtKB-SubCell"/>
</dbReference>
<evidence type="ECO:0000256" key="4">
    <source>
        <dbReference type="ARBA" id="ARBA00022490"/>
    </source>
</evidence>
<dbReference type="KEGG" id="lak:106172559"/>
<feature type="domain" description="ADF-H" evidence="12">
    <location>
        <begin position="1"/>
        <end position="140"/>
    </location>
</feature>